<feature type="compositionally biased region" description="Basic and acidic residues" evidence="1">
    <location>
        <begin position="75"/>
        <end position="100"/>
    </location>
</feature>
<proteinExistence type="predicted"/>
<dbReference type="KEGG" id="wcp:H9Q76_08540"/>
<evidence type="ECO:0000256" key="1">
    <source>
        <dbReference type="SAM" id="MobiDB-lite"/>
    </source>
</evidence>
<evidence type="ECO:0000256" key="2">
    <source>
        <dbReference type="SAM" id="Phobius"/>
    </source>
</evidence>
<feature type="compositionally biased region" description="Basic and acidic residues" evidence="1">
    <location>
        <begin position="107"/>
        <end position="121"/>
    </location>
</feature>
<dbReference type="AlphaFoldDB" id="A0A7G9FJR3"/>
<dbReference type="Proteomes" id="UP000515819">
    <property type="component" value="Chromosome"/>
</dbReference>
<feature type="transmembrane region" description="Helical" evidence="2">
    <location>
        <begin position="20"/>
        <end position="40"/>
    </location>
</feature>
<sequence length="391" mass="44963">MIRKCVNTIKYGTAKARAIVLLSLLFGIGTVGAIVCAIVFRQILFIFAAVVCVFVVITLAQTLVIQGGVVEDAKNAETQDTKRSKRTKPQDADKKVDHMKPPVFAKRKNEKEASNVEEEHNRHKRKKQQKKDADEGGQESQDREERMEEQSIVALTQETVTTYDRKKVKKTLHKFKVRREHRMIFVDRSEKLKANQTPAYIWVEKKDFHLLLIEQEPRHITIPLYQIKNITYLKKQPANEDIDYAAYKGSSVLADMFRPYLPDYAHSTVVDDLSAYKNLYGIGNDIYVTNRSASALFDLLGVEFQVDDRVTMSNKVNIYFKEAYKSNILLRDNVIDANGYADRISKTLDNLAHSTISYAEFKDTLNLMIRNKLITQEFASYYMGVRDDLTR</sequence>
<evidence type="ECO:0000313" key="3">
    <source>
        <dbReference type="EMBL" id="QNL98794.1"/>
    </source>
</evidence>
<dbReference type="EMBL" id="CP060632">
    <property type="protein sequence ID" value="QNL98794.1"/>
    <property type="molecule type" value="Genomic_DNA"/>
</dbReference>
<accession>A0A7G9FJR3</accession>
<reference evidence="3 4" key="1">
    <citation type="submission" date="2020-08" db="EMBL/GenBank/DDBJ databases">
        <authorList>
            <person name="Liu C."/>
            <person name="Sun Q."/>
        </authorList>
    </citation>
    <scope>NUCLEOTIDE SEQUENCE [LARGE SCALE GENOMIC DNA]</scope>
    <source>
        <strain evidence="3 4">NSJ-4</strain>
    </source>
</reference>
<feature type="transmembrane region" description="Helical" evidence="2">
    <location>
        <begin position="46"/>
        <end position="65"/>
    </location>
</feature>
<feature type="region of interest" description="Disordered" evidence="1">
    <location>
        <begin position="75"/>
        <end position="153"/>
    </location>
</feature>
<gene>
    <name evidence="3" type="ORF">H9Q76_08540</name>
</gene>
<evidence type="ECO:0000313" key="4">
    <source>
        <dbReference type="Proteomes" id="UP000515819"/>
    </source>
</evidence>
<organism evidence="3 4">
    <name type="scientific">Wujia chipingensis</name>
    <dbReference type="NCBI Taxonomy" id="2763670"/>
    <lineage>
        <taxon>Bacteria</taxon>
        <taxon>Bacillati</taxon>
        <taxon>Bacillota</taxon>
        <taxon>Clostridia</taxon>
        <taxon>Lachnospirales</taxon>
        <taxon>Lachnospiraceae</taxon>
        <taxon>Wujia</taxon>
    </lineage>
</organism>
<keyword evidence="2" id="KW-0812">Transmembrane</keyword>
<keyword evidence="2" id="KW-0472">Membrane</keyword>
<protein>
    <submittedName>
        <fullName evidence="3">Uncharacterized protein</fullName>
    </submittedName>
</protein>
<keyword evidence="4" id="KW-1185">Reference proteome</keyword>
<feature type="compositionally biased region" description="Basic and acidic residues" evidence="1">
    <location>
        <begin position="130"/>
        <end position="149"/>
    </location>
</feature>
<keyword evidence="2" id="KW-1133">Transmembrane helix</keyword>
<name>A0A7G9FJR3_9FIRM</name>
<dbReference type="RefSeq" id="WP_021985188.1">
    <property type="nucleotide sequence ID" value="NZ_CP060632.1"/>
</dbReference>